<protein>
    <recommendedName>
        <fullName evidence="3">Bacteriocin</fullName>
    </recommendedName>
</protein>
<reference evidence="2" key="1">
    <citation type="journal article" date="2021" name="ISME J.">
        <title>Evolutionary origin and ecological implication of a unique nif island in free-living Bradyrhizobium lineages.</title>
        <authorList>
            <person name="Tao J."/>
        </authorList>
    </citation>
    <scope>NUCLEOTIDE SEQUENCE [LARGE SCALE GENOMIC DNA]</scope>
    <source>
        <strain evidence="2">SZCCT0434</strain>
    </source>
</reference>
<accession>A0ABS5FKG7</accession>
<evidence type="ECO:0008006" key="3">
    <source>
        <dbReference type="Google" id="ProtNLM"/>
    </source>
</evidence>
<dbReference type="Proteomes" id="UP001315278">
    <property type="component" value="Unassembled WGS sequence"/>
</dbReference>
<proteinExistence type="predicted"/>
<evidence type="ECO:0000313" key="2">
    <source>
        <dbReference type="Proteomes" id="UP001315278"/>
    </source>
</evidence>
<comment type="caution">
    <text evidence="1">The sequence shown here is derived from an EMBL/GenBank/DDBJ whole genome shotgun (WGS) entry which is preliminary data.</text>
</comment>
<gene>
    <name evidence="1" type="ORF">JQ615_17870</name>
</gene>
<keyword evidence="2" id="KW-1185">Reference proteome</keyword>
<dbReference type="EMBL" id="JAFCJH010000017">
    <property type="protein sequence ID" value="MBR0797262.1"/>
    <property type="molecule type" value="Genomic_DNA"/>
</dbReference>
<dbReference type="RefSeq" id="WP_212396806.1">
    <property type="nucleotide sequence ID" value="NZ_JAFCJH010000017.1"/>
</dbReference>
<name>A0ABS5FKG7_9BRAD</name>
<sequence>MTKLDMEYAARGNVDNAELDEKQLELVSGSGIGDLLHRLGFAAGCILGGGELSVHGDQLHCKV</sequence>
<evidence type="ECO:0000313" key="1">
    <source>
        <dbReference type="EMBL" id="MBR0797262.1"/>
    </source>
</evidence>
<organism evidence="1 2">
    <name type="scientific">Bradyrhizobium jicamae</name>
    <dbReference type="NCBI Taxonomy" id="280332"/>
    <lineage>
        <taxon>Bacteria</taxon>
        <taxon>Pseudomonadati</taxon>
        <taxon>Pseudomonadota</taxon>
        <taxon>Alphaproteobacteria</taxon>
        <taxon>Hyphomicrobiales</taxon>
        <taxon>Nitrobacteraceae</taxon>
        <taxon>Bradyrhizobium</taxon>
    </lineage>
</organism>